<comment type="similarity">
    <text evidence="1 6">Belongs to the XseB family.</text>
</comment>
<dbReference type="eggNOG" id="ENOG502ZG8B">
    <property type="taxonomic scope" value="Bacteria"/>
</dbReference>
<dbReference type="PANTHER" id="PTHR34137:SF1">
    <property type="entry name" value="EXODEOXYRIBONUCLEASE 7 SMALL SUBUNIT"/>
    <property type="match status" value="1"/>
</dbReference>
<keyword evidence="8" id="KW-1185">Reference proteome</keyword>
<evidence type="ECO:0000256" key="6">
    <source>
        <dbReference type="HAMAP-Rule" id="MF_00337"/>
    </source>
</evidence>
<dbReference type="HOGENOM" id="CLU_145918_2_2_6"/>
<gene>
    <name evidence="6 7" type="primary">xseB</name>
    <name evidence="7" type="ORF">HMPREF9444_01475</name>
</gene>
<keyword evidence="3 6" id="KW-0540">Nuclease</keyword>
<reference evidence="7 8" key="1">
    <citation type="submission" date="2011-01" db="EMBL/GenBank/DDBJ databases">
        <authorList>
            <person name="Weinstock G."/>
            <person name="Sodergren E."/>
            <person name="Clifton S."/>
            <person name="Fulton L."/>
            <person name="Fulton B."/>
            <person name="Courtney L."/>
            <person name="Fronick C."/>
            <person name="Harrison M."/>
            <person name="Strong C."/>
            <person name="Farmer C."/>
            <person name="Delahaunty K."/>
            <person name="Markovic C."/>
            <person name="Hall O."/>
            <person name="Minx P."/>
            <person name="Tomlinson C."/>
            <person name="Mitreva M."/>
            <person name="Hou S."/>
            <person name="Chen J."/>
            <person name="Wollam A."/>
            <person name="Pepin K.H."/>
            <person name="Johnson M."/>
            <person name="Bhonagiri V."/>
            <person name="Zhang X."/>
            <person name="Suruliraj S."/>
            <person name="Warren W."/>
            <person name="Chinwalla A."/>
            <person name="Mardis E.R."/>
            <person name="Wilson R.K."/>
        </authorList>
    </citation>
    <scope>NUCLEOTIDE SEQUENCE [LARGE SCALE GENOMIC DNA]</scope>
    <source>
        <strain evidence="8">DSM 22608 / JCM 16073 / KCTC 15190 / YIT 12066</strain>
    </source>
</reference>
<dbReference type="GO" id="GO:0008855">
    <property type="term" value="F:exodeoxyribonuclease VII activity"/>
    <property type="evidence" value="ECO:0007669"/>
    <property type="project" value="UniProtKB-UniRule"/>
</dbReference>
<evidence type="ECO:0000256" key="3">
    <source>
        <dbReference type="ARBA" id="ARBA00022722"/>
    </source>
</evidence>
<comment type="caution">
    <text evidence="7">The sequence shown here is derived from an EMBL/GenBank/DDBJ whole genome shotgun (WGS) entry which is preliminary data.</text>
</comment>
<protein>
    <recommendedName>
        <fullName evidence="6">Exodeoxyribonuclease 7 small subunit</fullName>
        <ecNumber evidence="6">3.1.11.6</ecNumber>
    </recommendedName>
    <alternativeName>
        <fullName evidence="6">Exodeoxyribonuclease VII small subunit</fullName>
        <shortName evidence="6">Exonuclease VII small subunit</shortName>
    </alternativeName>
</protein>
<comment type="function">
    <text evidence="6">Bidirectionally degrades single-stranded DNA into large acid-insoluble oligonucleotides, which are then degraded further into small acid-soluble oligonucleotides.</text>
</comment>
<dbReference type="AlphaFoldDB" id="E8LL68"/>
<comment type="subcellular location">
    <subcellularLocation>
        <location evidence="6">Cytoplasm</location>
    </subcellularLocation>
</comment>
<dbReference type="RefSeq" id="WP_009143656.1">
    <property type="nucleotide sequence ID" value="NZ_GL831017.1"/>
</dbReference>
<evidence type="ECO:0000256" key="2">
    <source>
        <dbReference type="ARBA" id="ARBA00022490"/>
    </source>
</evidence>
<evidence type="ECO:0000256" key="4">
    <source>
        <dbReference type="ARBA" id="ARBA00022801"/>
    </source>
</evidence>
<dbReference type="InterPro" id="IPR003761">
    <property type="entry name" value="Exonuc_VII_S"/>
</dbReference>
<keyword evidence="4 6" id="KW-0378">Hydrolase</keyword>
<dbReference type="Gene3D" id="1.10.287.1040">
    <property type="entry name" value="Exonuclease VII, small subunit"/>
    <property type="match status" value="1"/>
</dbReference>
<name>E8LL68_SUCHY</name>
<proteinExistence type="inferred from homology"/>
<dbReference type="EMBL" id="AEVO01000084">
    <property type="protein sequence ID" value="EFY06728.1"/>
    <property type="molecule type" value="Genomic_DNA"/>
</dbReference>
<dbReference type="GO" id="GO:0006308">
    <property type="term" value="P:DNA catabolic process"/>
    <property type="evidence" value="ECO:0007669"/>
    <property type="project" value="UniProtKB-UniRule"/>
</dbReference>
<keyword evidence="2 6" id="KW-0963">Cytoplasm</keyword>
<dbReference type="NCBIfam" id="TIGR01280">
    <property type="entry name" value="xseB"/>
    <property type="match status" value="1"/>
</dbReference>
<sequence length="87" mass="9671">MAGKKEPSLEERLGELERLVAELENGQMSIDEAIAAYGKGMELVLSCRKSLDEMTQKVTFARQKVQKQLEEADQSKADASLPDDVPF</sequence>
<dbReference type="SUPFAM" id="SSF116842">
    <property type="entry name" value="XseB-like"/>
    <property type="match status" value="1"/>
</dbReference>
<dbReference type="Proteomes" id="UP000018458">
    <property type="component" value="Unassembled WGS sequence"/>
</dbReference>
<evidence type="ECO:0000313" key="7">
    <source>
        <dbReference type="EMBL" id="EFY06728.1"/>
    </source>
</evidence>
<evidence type="ECO:0000313" key="8">
    <source>
        <dbReference type="Proteomes" id="UP000018458"/>
    </source>
</evidence>
<comment type="catalytic activity">
    <reaction evidence="6">
        <text>Exonucleolytic cleavage in either 5'- to 3'- or 3'- to 5'-direction to yield nucleoside 5'-phosphates.</text>
        <dbReference type="EC" id="3.1.11.6"/>
    </reaction>
</comment>
<organism evidence="7 8">
    <name type="scientific">Succinatimonas hippei (strain DSM 22608 / JCM 16073 / KCTC 15190 / YIT 12066)</name>
    <dbReference type="NCBI Taxonomy" id="762983"/>
    <lineage>
        <taxon>Bacteria</taxon>
        <taxon>Pseudomonadati</taxon>
        <taxon>Pseudomonadota</taxon>
        <taxon>Gammaproteobacteria</taxon>
        <taxon>Aeromonadales</taxon>
        <taxon>Succinivibrionaceae</taxon>
        <taxon>Succinatimonas</taxon>
    </lineage>
</organism>
<dbReference type="EC" id="3.1.11.6" evidence="6"/>
<comment type="subunit">
    <text evidence="6">Heterooligomer composed of large and small subunits.</text>
</comment>
<dbReference type="GO" id="GO:0005829">
    <property type="term" value="C:cytosol"/>
    <property type="evidence" value="ECO:0007669"/>
    <property type="project" value="TreeGrafter"/>
</dbReference>
<dbReference type="OrthoDB" id="9801128at2"/>
<dbReference type="InterPro" id="IPR037004">
    <property type="entry name" value="Exonuc_VII_ssu_sf"/>
</dbReference>
<dbReference type="HAMAP" id="MF_00337">
    <property type="entry name" value="Exonuc_7_S"/>
    <property type="match status" value="1"/>
</dbReference>
<evidence type="ECO:0000256" key="1">
    <source>
        <dbReference type="ARBA" id="ARBA00009998"/>
    </source>
</evidence>
<dbReference type="STRING" id="762983.HMPREF9444_01475"/>
<accession>E8LL68</accession>
<evidence type="ECO:0000256" key="5">
    <source>
        <dbReference type="ARBA" id="ARBA00022839"/>
    </source>
</evidence>
<dbReference type="Pfam" id="PF02609">
    <property type="entry name" value="Exonuc_VII_S"/>
    <property type="match status" value="1"/>
</dbReference>
<dbReference type="GO" id="GO:0009318">
    <property type="term" value="C:exodeoxyribonuclease VII complex"/>
    <property type="evidence" value="ECO:0007669"/>
    <property type="project" value="UniProtKB-UniRule"/>
</dbReference>
<keyword evidence="5 6" id="KW-0269">Exonuclease</keyword>
<dbReference type="PIRSF" id="PIRSF006488">
    <property type="entry name" value="Exonuc_VII_S"/>
    <property type="match status" value="1"/>
</dbReference>
<dbReference type="PANTHER" id="PTHR34137">
    <property type="entry name" value="EXODEOXYRIBONUCLEASE 7 SMALL SUBUNIT"/>
    <property type="match status" value="1"/>
</dbReference>